<dbReference type="EMBL" id="MCFA01000016">
    <property type="protein sequence ID" value="ORY16769.1"/>
    <property type="molecule type" value="Genomic_DNA"/>
</dbReference>
<keyword evidence="1" id="KW-0677">Repeat</keyword>
<dbReference type="STRING" id="1231657.A0A1Y2A2M9"/>
<dbReference type="PROSITE" id="PS50102">
    <property type="entry name" value="RRM"/>
    <property type="match status" value="2"/>
</dbReference>
<feature type="domain" description="RRM" evidence="5">
    <location>
        <begin position="366"/>
        <end position="447"/>
    </location>
</feature>
<dbReference type="Gene3D" id="3.30.70.330">
    <property type="match status" value="2"/>
</dbReference>
<organism evidence="6 7">
    <name type="scientific">Clohesyomyces aquaticus</name>
    <dbReference type="NCBI Taxonomy" id="1231657"/>
    <lineage>
        <taxon>Eukaryota</taxon>
        <taxon>Fungi</taxon>
        <taxon>Dikarya</taxon>
        <taxon>Ascomycota</taxon>
        <taxon>Pezizomycotina</taxon>
        <taxon>Dothideomycetes</taxon>
        <taxon>Pleosporomycetidae</taxon>
        <taxon>Pleosporales</taxon>
        <taxon>Lindgomycetaceae</taxon>
        <taxon>Clohesyomyces</taxon>
    </lineage>
</organism>
<evidence type="ECO:0000256" key="3">
    <source>
        <dbReference type="PROSITE-ProRule" id="PRU00176"/>
    </source>
</evidence>
<dbReference type="Pfam" id="PF00076">
    <property type="entry name" value="RRM_1"/>
    <property type="match status" value="2"/>
</dbReference>
<evidence type="ECO:0000259" key="5">
    <source>
        <dbReference type="PROSITE" id="PS50102"/>
    </source>
</evidence>
<dbReference type="InterPro" id="IPR012677">
    <property type="entry name" value="Nucleotide-bd_a/b_plait_sf"/>
</dbReference>
<keyword evidence="2 3" id="KW-0694">RNA-binding</keyword>
<evidence type="ECO:0000313" key="6">
    <source>
        <dbReference type="EMBL" id="ORY16769.1"/>
    </source>
</evidence>
<dbReference type="OrthoDB" id="271725at2759"/>
<reference evidence="6 7" key="1">
    <citation type="submission" date="2016-07" db="EMBL/GenBank/DDBJ databases">
        <title>Pervasive Adenine N6-methylation of Active Genes in Fungi.</title>
        <authorList>
            <consortium name="DOE Joint Genome Institute"/>
            <person name="Mondo S.J."/>
            <person name="Dannebaum R.O."/>
            <person name="Kuo R.C."/>
            <person name="Labutti K."/>
            <person name="Haridas S."/>
            <person name="Kuo A."/>
            <person name="Salamov A."/>
            <person name="Ahrendt S.R."/>
            <person name="Lipzen A."/>
            <person name="Sullivan W."/>
            <person name="Andreopoulos W.B."/>
            <person name="Clum A."/>
            <person name="Lindquist E."/>
            <person name="Daum C."/>
            <person name="Ramamoorthy G.K."/>
            <person name="Gryganskyi A."/>
            <person name="Culley D."/>
            <person name="Magnuson J.K."/>
            <person name="James T.Y."/>
            <person name="O'Malley M.A."/>
            <person name="Stajich J.E."/>
            <person name="Spatafora J.W."/>
            <person name="Visel A."/>
            <person name="Grigoriev I.V."/>
        </authorList>
    </citation>
    <scope>NUCLEOTIDE SEQUENCE [LARGE SCALE GENOMIC DNA]</scope>
    <source>
        <strain evidence="6 7">CBS 115471</strain>
    </source>
</reference>
<dbReference type="AlphaFoldDB" id="A0A1Y2A2M9"/>
<dbReference type="SUPFAM" id="SSF54928">
    <property type="entry name" value="RNA-binding domain, RBD"/>
    <property type="match status" value="2"/>
</dbReference>
<proteinExistence type="predicted"/>
<evidence type="ECO:0000256" key="1">
    <source>
        <dbReference type="ARBA" id="ARBA00022737"/>
    </source>
</evidence>
<feature type="domain" description="RRM" evidence="5">
    <location>
        <begin position="278"/>
        <end position="351"/>
    </location>
</feature>
<feature type="compositionally biased region" description="Polar residues" evidence="4">
    <location>
        <begin position="176"/>
        <end position="186"/>
    </location>
</feature>
<accession>A0A1Y2A2M9</accession>
<feature type="region of interest" description="Disordered" evidence="4">
    <location>
        <begin position="1"/>
        <end position="34"/>
    </location>
</feature>
<feature type="region of interest" description="Disordered" evidence="4">
    <location>
        <begin position="157"/>
        <end position="186"/>
    </location>
</feature>
<dbReference type="InterPro" id="IPR035979">
    <property type="entry name" value="RBD_domain_sf"/>
</dbReference>
<name>A0A1Y2A2M9_9PLEO</name>
<dbReference type="PANTHER" id="PTHR24012">
    <property type="entry name" value="RNA BINDING PROTEIN"/>
    <property type="match status" value="1"/>
</dbReference>
<dbReference type="GO" id="GO:0003723">
    <property type="term" value="F:RNA binding"/>
    <property type="evidence" value="ECO:0007669"/>
    <property type="project" value="UniProtKB-UniRule"/>
</dbReference>
<evidence type="ECO:0000256" key="2">
    <source>
        <dbReference type="ARBA" id="ARBA00022884"/>
    </source>
</evidence>
<protein>
    <recommendedName>
        <fullName evidence="5">RRM domain-containing protein</fullName>
    </recommendedName>
</protein>
<dbReference type="Proteomes" id="UP000193144">
    <property type="component" value="Unassembled WGS sequence"/>
</dbReference>
<keyword evidence="7" id="KW-1185">Reference proteome</keyword>
<evidence type="ECO:0000313" key="7">
    <source>
        <dbReference type="Proteomes" id="UP000193144"/>
    </source>
</evidence>
<feature type="compositionally biased region" description="Polar residues" evidence="4">
    <location>
        <begin position="572"/>
        <end position="584"/>
    </location>
</feature>
<feature type="region of interest" description="Disordered" evidence="4">
    <location>
        <begin position="531"/>
        <end position="584"/>
    </location>
</feature>
<evidence type="ECO:0000256" key="4">
    <source>
        <dbReference type="SAM" id="MobiDB-lite"/>
    </source>
</evidence>
<gene>
    <name evidence="6" type="ORF">BCR34DRAFT_475787</name>
</gene>
<dbReference type="SMART" id="SM00360">
    <property type="entry name" value="RRM"/>
    <property type="match status" value="2"/>
</dbReference>
<comment type="caution">
    <text evidence="6">The sequence shown here is derived from an EMBL/GenBank/DDBJ whole genome shotgun (WGS) entry which is preliminary data.</text>
</comment>
<sequence length="584" mass="63650">MTSDRRQNNYTGSAGSYKGMQNLYPQPGQAHGNGQYLPRSGLPMSPHLGGGDVHNLASNMGAMNLHASYGSGSTTKSGGTLNSSDYGGIPIGQGQGLWVPNQHMLGNMYQVMPTSGQQQSGMPHSPGMYNAAGGFVPQAYQYGQAMVENSPMAPGWASRVSSGDMPSLMTPRRDSISSNENDIPGTPYTSTGVYRYGASTAIMDRSPSAVYANSATPSPSQLAHPYQLAVQKQPSMPTLSPHLMSLLQQEPPIPRAIPAPSSPLKPLDRSLENKTGETNVYIRGLLPETTDEMLHIWGKRFGDIQSSKSIIDLKTQQCKGFGFIKYHNFEDAEDCIRGFHYLGYEVSFARESFYAKLKKFADEGNTNLYVSNIPKNMNEHELGAIFAPHKVCSARILRDLAGNGRGVGFARFDTREVCEEVIRTFNNTPVSKPGGEEHLIQIRYSDTQEQKMLKQQTAAGRVFRAAEYEVGVAQARAMSAPDRYLTISPDQQTPQNEFEMFLQGSTNNGSYMGQPARFRTPWAPAIPSTLGMSRSNIHPAISTGMRSDRDGASEHGVEIKTNPATPVKVEDSTVSPSRASNRDD</sequence>
<dbReference type="InterPro" id="IPR000504">
    <property type="entry name" value="RRM_dom"/>
</dbReference>
<feature type="compositionally biased region" description="Basic and acidic residues" evidence="4">
    <location>
        <begin position="546"/>
        <end position="558"/>
    </location>
</feature>